<gene>
    <name evidence="18" type="ORF">B0H63DRAFT_404247</name>
</gene>
<dbReference type="EMBL" id="JAULSW010000010">
    <property type="protein sequence ID" value="KAK3368377.1"/>
    <property type="molecule type" value="Genomic_DNA"/>
</dbReference>
<dbReference type="InterPro" id="IPR036396">
    <property type="entry name" value="Cyt_P450_sf"/>
</dbReference>
<evidence type="ECO:0000256" key="6">
    <source>
        <dbReference type="ARBA" id="ARBA00022692"/>
    </source>
</evidence>
<keyword evidence="7 16" id="KW-0479">Metal-binding</keyword>
<evidence type="ECO:0000256" key="15">
    <source>
        <dbReference type="ARBA" id="ARBA00079990"/>
    </source>
</evidence>
<feature type="transmembrane region" description="Helical" evidence="17">
    <location>
        <begin position="12"/>
        <end position="33"/>
    </location>
</feature>
<dbReference type="PANTHER" id="PTHR24305:SF236">
    <property type="entry name" value="PISATIN DEMETHYLASE"/>
    <property type="match status" value="1"/>
</dbReference>
<keyword evidence="11" id="KW-0843">Virulence</keyword>
<evidence type="ECO:0000256" key="9">
    <source>
        <dbReference type="ARBA" id="ARBA00023002"/>
    </source>
</evidence>
<name>A0AAE0K2H8_9PEZI</name>
<evidence type="ECO:0000256" key="13">
    <source>
        <dbReference type="ARBA" id="ARBA00067672"/>
    </source>
</evidence>
<dbReference type="InterPro" id="IPR002401">
    <property type="entry name" value="Cyt_P450_E_grp-I"/>
</dbReference>
<dbReference type="PRINTS" id="PR00463">
    <property type="entry name" value="EP450I"/>
</dbReference>
<evidence type="ECO:0000313" key="18">
    <source>
        <dbReference type="EMBL" id="KAK3368377.1"/>
    </source>
</evidence>
<evidence type="ECO:0000256" key="5">
    <source>
        <dbReference type="ARBA" id="ARBA00022617"/>
    </source>
</evidence>
<comment type="cofactor">
    <cofactor evidence="1 16">
        <name>heme</name>
        <dbReference type="ChEBI" id="CHEBI:30413"/>
    </cofactor>
</comment>
<dbReference type="Proteomes" id="UP001285441">
    <property type="component" value="Unassembled WGS sequence"/>
</dbReference>
<dbReference type="PANTHER" id="PTHR24305">
    <property type="entry name" value="CYTOCHROME P450"/>
    <property type="match status" value="1"/>
</dbReference>
<dbReference type="PRINTS" id="PR00385">
    <property type="entry name" value="P450"/>
</dbReference>
<evidence type="ECO:0000256" key="11">
    <source>
        <dbReference type="ARBA" id="ARBA00023026"/>
    </source>
</evidence>
<keyword evidence="12" id="KW-0503">Monooxygenase</keyword>
<evidence type="ECO:0000256" key="4">
    <source>
        <dbReference type="ARBA" id="ARBA00010617"/>
    </source>
</evidence>
<evidence type="ECO:0000256" key="17">
    <source>
        <dbReference type="SAM" id="Phobius"/>
    </source>
</evidence>
<evidence type="ECO:0000256" key="12">
    <source>
        <dbReference type="ARBA" id="ARBA00023033"/>
    </source>
</evidence>
<keyword evidence="17" id="KW-0472">Membrane</keyword>
<dbReference type="GO" id="GO:0004497">
    <property type="term" value="F:monooxygenase activity"/>
    <property type="evidence" value="ECO:0007669"/>
    <property type="project" value="UniProtKB-KW"/>
</dbReference>
<reference evidence="18" key="1">
    <citation type="journal article" date="2023" name="Mol. Phylogenet. Evol.">
        <title>Genome-scale phylogeny and comparative genomics of the fungal order Sordariales.</title>
        <authorList>
            <person name="Hensen N."/>
            <person name="Bonometti L."/>
            <person name="Westerberg I."/>
            <person name="Brannstrom I.O."/>
            <person name="Guillou S."/>
            <person name="Cros-Aarteil S."/>
            <person name="Calhoun S."/>
            <person name="Haridas S."/>
            <person name="Kuo A."/>
            <person name="Mondo S."/>
            <person name="Pangilinan J."/>
            <person name="Riley R."/>
            <person name="LaButti K."/>
            <person name="Andreopoulos B."/>
            <person name="Lipzen A."/>
            <person name="Chen C."/>
            <person name="Yan M."/>
            <person name="Daum C."/>
            <person name="Ng V."/>
            <person name="Clum A."/>
            <person name="Steindorff A."/>
            <person name="Ohm R.A."/>
            <person name="Martin F."/>
            <person name="Silar P."/>
            <person name="Natvig D.O."/>
            <person name="Lalanne C."/>
            <person name="Gautier V."/>
            <person name="Ament-Velasquez S.L."/>
            <person name="Kruys A."/>
            <person name="Hutchinson M.I."/>
            <person name="Powell A.J."/>
            <person name="Barry K."/>
            <person name="Miller A.N."/>
            <person name="Grigoriev I.V."/>
            <person name="Debuchy R."/>
            <person name="Gladieux P."/>
            <person name="Hiltunen Thoren M."/>
            <person name="Johannesson H."/>
        </authorList>
    </citation>
    <scope>NUCLEOTIDE SEQUENCE</scope>
    <source>
        <strain evidence="18">CBS 232.78</strain>
    </source>
</reference>
<keyword evidence="19" id="KW-1185">Reference proteome</keyword>
<dbReference type="GO" id="GO:0020037">
    <property type="term" value="F:heme binding"/>
    <property type="evidence" value="ECO:0007669"/>
    <property type="project" value="InterPro"/>
</dbReference>
<evidence type="ECO:0000256" key="2">
    <source>
        <dbReference type="ARBA" id="ARBA00004167"/>
    </source>
</evidence>
<evidence type="ECO:0000256" key="14">
    <source>
        <dbReference type="ARBA" id="ARBA00068222"/>
    </source>
</evidence>
<evidence type="ECO:0000256" key="1">
    <source>
        <dbReference type="ARBA" id="ARBA00001971"/>
    </source>
</evidence>
<sequence length="516" mass="57734">MGLAANVSSSQLLLLAAGSFVAYYVAITITTYFRLRKFKGPFSTGVSSLWHVRAFLGLQPHVRYKEVCDKYGPIARLGPNDLVTSSAELLAHMSAVRSPYTRGPWYYLGGRVRPGIDSCFSQLNEEKHTLRRQQMAPGYSGKENLHLESSMDERVAEFMSLIRSKYLSTDAHARPFNLTHKIEYFVLDVISAIGYGEPFGDLRTDSDVYDYAKASAEGFMLVTWYIALGLAVPFAKMPLLFKMVGPSEKDKGGLGRVLANARTILDARLKRGDMDQRSDMLSSFYRHGIRGEDLLTETHLQILAGSDTTASALRIILLHLFTNPRVYAKLQAEVDKAVRDGLAPPAPDVIQDTELRKLPYLQAVIKEGMRVYPPVTNASPKQVPEGGETVLVDGQPVFLPGGVNISVSIFSVVHDKEVFGDDATTFRPERWLVEKDEAKLARMARSQDLIFGHGKYQCLGKGIANMELGKVIFELLRNFDWCIAKPEQPWRSFNYIGLFEHKDFEVLATERLHTTV</sequence>
<dbReference type="SUPFAM" id="SSF48264">
    <property type="entry name" value="Cytochrome P450"/>
    <property type="match status" value="1"/>
</dbReference>
<dbReference type="Pfam" id="PF00067">
    <property type="entry name" value="p450"/>
    <property type="match status" value="1"/>
</dbReference>
<keyword evidence="9" id="KW-0560">Oxidoreductase</keyword>
<dbReference type="CDD" id="cd11060">
    <property type="entry name" value="CYP57A1-like"/>
    <property type="match status" value="1"/>
</dbReference>
<evidence type="ECO:0000313" key="19">
    <source>
        <dbReference type="Proteomes" id="UP001285441"/>
    </source>
</evidence>
<comment type="similarity">
    <text evidence="4">Belongs to the cytochrome P450 family.</text>
</comment>
<dbReference type="GO" id="GO:0005506">
    <property type="term" value="F:iron ion binding"/>
    <property type="evidence" value="ECO:0007669"/>
    <property type="project" value="InterPro"/>
</dbReference>
<accession>A0AAE0K2H8</accession>
<dbReference type="GO" id="GO:0016020">
    <property type="term" value="C:membrane"/>
    <property type="evidence" value="ECO:0007669"/>
    <property type="project" value="UniProtKB-SubCell"/>
</dbReference>
<comment type="subcellular location">
    <subcellularLocation>
        <location evidence="2">Membrane</location>
        <topology evidence="2">Single-pass membrane protein</topology>
    </subcellularLocation>
</comment>
<keyword evidence="5 16" id="KW-0349">Heme</keyword>
<evidence type="ECO:0000256" key="7">
    <source>
        <dbReference type="ARBA" id="ARBA00022723"/>
    </source>
</evidence>
<organism evidence="18 19">
    <name type="scientific">Podospora didyma</name>
    <dbReference type="NCBI Taxonomy" id="330526"/>
    <lineage>
        <taxon>Eukaryota</taxon>
        <taxon>Fungi</taxon>
        <taxon>Dikarya</taxon>
        <taxon>Ascomycota</taxon>
        <taxon>Pezizomycotina</taxon>
        <taxon>Sordariomycetes</taxon>
        <taxon>Sordariomycetidae</taxon>
        <taxon>Sordariales</taxon>
        <taxon>Podosporaceae</taxon>
        <taxon>Podospora</taxon>
    </lineage>
</organism>
<dbReference type="Gene3D" id="1.10.630.10">
    <property type="entry name" value="Cytochrome P450"/>
    <property type="match status" value="1"/>
</dbReference>
<feature type="binding site" description="axial binding residue" evidence="16">
    <location>
        <position position="458"/>
    </location>
    <ligand>
        <name>heme</name>
        <dbReference type="ChEBI" id="CHEBI:30413"/>
    </ligand>
    <ligandPart>
        <name>Fe</name>
        <dbReference type="ChEBI" id="CHEBI:18248"/>
    </ligandPart>
</feature>
<keyword evidence="6 17" id="KW-0812">Transmembrane</keyword>
<keyword evidence="8 17" id="KW-1133">Transmembrane helix</keyword>
<evidence type="ECO:0000256" key="3">
    <source>
        <dbReference type="ARBA" id="ARBA00004972"/>
    </source>
</evidence>
<evidence type="ECO:0000256" key="8">
    <source>
        <dbReference type="ARBA" id="ARBA00022989"/>
    </source>
</evidence>
<evidence type="ECO:0000256" key="16">
    <source>
        <dbReference type="PIRSR" id="PIRSR602401-1"/>
    </source>
</evidence>
<dbReference type="InterPro" id="IPR050121">
    <property type="entry name" value="Cytochrome_P450_monoxygenase"/>
</dbReference>
<evidence type="ECO:0000256" key="10">
    <source>
        <dbReference type="ARBA" id="ARBA00023004"/>
    </source>
</evidence>
<dbReference type="AlphaFoldDB" id="A0AAE0K2H8"/>
<keyword evidence="10 16" id="KW-0408">Iron</keyword>
<comment type="pathway">
    <text evidence="3">Hormone biosynthesis.</text>
</comment>
<protein>
    <recommendedName>
        <fullName evidence="14">Cytochrome P450 monooxygenase ABA1</fullName>
    </recommendedName>
    <alternativeName>
        <fullName evidence="15">Abscisic acid biosynthesis protein 1</fullName>
    </alternativeName>
    <alternativeName>
        <fullName evidence="13">Cytochrome P450 monooxygenase aba1</fullName>
    </alternativeName>
</protein>
<dbReference type="GO" id="GO:0016705">
    <property type="term" value="F:oxidoreductase activity, acting on paired donors, with incorporation or reduction of molecular oxygen"/>
    <property type="evidence" value="ECO:0007669"/>
    <property type="project" value="InterPro"/>
</dbReference>
<reference evidence="18" key="2">
    <citation type="submission" date="2023-06" db="EMBL/GenBank/DDBJ databases">
        <authorList>
            <consortium name="Lawrence Berkeley National Laboratory"/>
            <person name="Haridas S."/>
            <person name="Hensen N."/>
            <person name="Bonometti L."/>
            <person name="Westerberg I."/>
            <person name="Brannstrom I.O."/>
            <person name="Guillou S."/>
            <person name="Cros-Aarteil S."/>
            <person name="Calhoun S."/>
            <person name="Kuo A."/>
            <person name="Mondo S."/>
            <person name="Pangilinan J."/>
            <person name="Riley R."/>
            <person name="LaButti K."/>
            <person name="Andreopoulos B."/>
            <person name="Lipzen A."/>
            <person name="Chen C."/>
            <person name="Yanf M."/>
            <person name="Daum C."/>
            <person name="Ng V."/>
            <person name="Clum A."/>
            <person name="Steindorff A."/>
            <person name="Ohm R."/>
            <person name="Martin F."/>
            <person name="Silar P."/>
            <person name="Natvig D."/>
            <person name="Lalanne C."/>
            <person name="Gautier V."/>
            <person name="Ament-velasquez S.L."/>
            <person name="Kruys A."/>
            <person name="Hutchinson M.I."/>
            <person name="Powell A.J."/>
            <person name="Barry K."/>
            <person name="Miller A.N."/>
            <person name="Grigoriev I.V."/>
            <person name="Debuchy R."/>
            <person name="Gladieux P."/>
            <person name="Thoren M.H."/>
            <person name="Johannesson H."/>
        </authorList>
    </citation>
    <scope>NUCLEOTIDE SEQUENCE</scope>
    <source>
        <strain evidence="18">CBS 232.78</strain>
    </source>
</reference>
<dbReference type="InterPro" id="IPR001128">
    <property type="entry name" value="Cyt_P450"/>
</dbReference>
<comment type="caution">
    <text evidence="18">The sequence shown here is derived from an EMBL/GenBank/DDBJ whole genome shotgun (WGS) entry which is preliminary data.</text>
</comment>
<proteinExistence type="inferred from homology"/>
<dbReference type="FunFam" id="1.10.630.10:FF:000076">
    <property type="entry name" value="Cytochrome P450 monooxygenase"/>
    <property type="match status" value="1"/>
</dbReference>